<gene>
    <name evidence="1" type="ORF">NCTC12929_02045</name>
</gene>
<dbReference type="AlphaFoldDB" id="A0A7Z8YPY2"/>
<comment type="caution">
    <text evidence="1">The sequence shown here is derived from an EMBL/GenBank/DDBJ whole genome shotgun (WGS) entry which is preliminary data.</text>
</comment>
<dbReference type="RefSeq" id="WP_125151718.1">
    <property type="nucleotide sequence ID" value="NZ_UYIV01000001.1"/>
</dbReference>
<protein>
    <submittedName>
        <fullName evidence="1">Uncharacterized protein</fullName>
    </submittedName>
</protein>
<evidence type="ECO:0000313" key="2">
    <source>
        <dbReference type="Proteomes" id="UP000270205"/>
    </source>
</evidence>
<name>A0A7Z8YPY2_9FLAO</name>
<dbReference type="EMBL" id="UYIV01000001">
    <property type="protein sequence ID" value="VDH05885.1"/>
    <property type="molecule type" value="Genomic_DNA"/>
</dbReference>
<accession>A0A7Z8YPY2</accession>
<sequence>MSTIGQNGKVVKTVATATENAKTTKTNVTAKSTKQEFETKKIELNAILNSGNAEQRIKNLEVFQKMADKHKFLKEKRDTLTAFMVSRDGFKEKLMIMNDNNESFEITNGTIISELLDICSDKLDEMIRESEVKISTFQI</sequence>
<organism evidence="1 2">
    <name type="scientific">Bergeyella zoohelcum</name>
    <dbReference type="NCBI Taxonomy" id="1015"/>
    <lineage>
        <taxon>Bacteria</taxon>
        <taxon>Pseudomonadati</taxon>
        <taxon>Bacteroidota</taxon>
        <taxon>Flavobacteriia</taxon>
        <taxon>Flavobacteriales</taxon>
        <taxon>Weeksellaceae</taxon>
        <taxon>Bergeyella</taxon>
    </lineage>
</organism>
<reference evidence="1 2" key="1">
    <citation type="submission" date="2018-11" db="EMBL/GenBank/DDBJ databases">
        <authorList>
            <consortium name="Pathogen Informatics"/>
        </authorList>
    </citation>
    <scope>NUCLEOTIDE SEQUENCE [LARGE SCALE GENOMIC DNA]</scope>
    <source>
        <strain evidence="1 2">NCTC12929</strain>
    </source>
</reference>
<evidence type="ECO:0000313" key="1">
    <source>
        <dbReference type="EMBL" id="VDH05885.1"/>
    </source>
</evidence>
<proteinExistence type="predicted"/>
<dbReference type="Proteomes" id="UP000270205">
    <property type="component" value="Unassembled WGS sequence"/>
</dbReference>